<gene>
    <name evidence="16" type="primary">RvY_13252-1</name>
    <name evidence="16" type="synonym">RvY_13252.1</name>
    <name evidence="16" type="ORF">RvY_13252</name>
</gene>
<comment type="cofactor">
    <cofactor evidence="9 11">
        <name>Zn(2+)</name>
        <dbReference type="ChEBI" id="CHEBI:29105"/>
    </cofactor>
    <text evidence="9 11">Binds 1 zinc ion per subunit.</text>
</comment>
<dbReference type="PANTHER" id="PTHR11533:SF174">
    <property type="entry name" value="PUROMYCIN-SENSITIVE AMINOPEPTIDASE-RELATED"/>
    <property type="match status" value="1"/>
</dbReference>
<feature type="domain" description="Aminopeptidase N-like N-terminal" evidence="15">
    <location>
        <begin position="108"/>
        <end position="293"/>
    </location>
</feature>
<evidence type="ECO:0000256" key="12">
    <source>
        <dbReference type="SAM" id="MobiDB-lite"/>
    </source>
</evidence>
<dbReference type="InterPro" id="IPR045357">
    <property type="entry name" value="Aminopeptidase_N-like_N"/>
</dbReference>
<evidence type="ECO:0000256" key="1">
    <source>
        <dbReference type="ARBA" id="ARBA00010136"/>
    </source>
</evidence>
<dbReference type="Gene3D" id="2.60.40.1730">
    <property type="entry name" value="tricorn interacting facor f3 domain"/>
    <property type="match status" value="1"/>
</dbReference>
<dbReference type="SUPFAM" id="SSF55486">
    <property type="entry name" value="Metalloproteases ('zincins'), catalytic domain"/>
    <property type="match status" value="1"/>
</dbReference>
<evidence type="ECO:0000256" key="6">
    <source>
        <dbReference type="ARBA" id="ARBA00022833"/>
    </source>
</evidence>
<proteinExistence type="inferred from homology"/>
<dbReference type="CDD" id="cd09601">
    <property type="entry name" value="M1_APN-Q_like"/>
    <property type="match status" value="1"/>
</dbReference>
<comment type="caution">
    <text evidence="16">The sequence shown here is derived from an EMBL/GenBank/DDBJ whole genome shotgun (WGS) entry which is preliminary data.</text>
</comment>
<dbReference type="GO" id="GO:0043171">
    <property type="term" value="P:peptide catabolic process"/>
    <property type="evidence" value="ECO:0007669"/>
    <property type="project" value="TreeGrafter"/>
</dbReference>
<dbReference type="GO" id="GO:0006508">
    <property type="term" value="P:proteolysis"/>
    <property type="evidence" value="ECO:0007669"/>
    <property type="project" value="UniProtKB-KW"/>
</dbReference>
<feature type="binding site" evidence="9">
    <location>
        <position position="404"/>
    </location>
    <ligand>
        <name>Zn(2+)</name>
        <dbReference type="ChEBI" id="CHEBI:29105"/>
        <note>catalytic</note>
    </ligand>
</feature>
<feature type="domain" description="ERAP1-like C-terminal" evidence="14">
    <location>
        <begin position="628"/>
        <end position="941"/>
    </location>
</feature>
<dbReference type="InterPro" id="IPR034016">
    <property type="entry name" value="M1_APN-typ"/>
</dbReference>
<protein>
    <recommendedName>
        <fullName evidence="11">Aminopeptidase</fullName>
        <ecNumber evidence="11">3.4.11.-</ecNumber>
    </recommendedName>
</protein>
<dbReference type="Pfam" id="PF17900">
    <property type="entry name" value="Peptidase_M1_N"/>
    <property type="match status" value="1"/>
</dbReference>
<reference evidence="16 17" key="1">
    <citation type="journal article" date="2016" name="Nat. Commun.">
        <title>Extremotolerant tardigrade genome and improved radiotolerance of human cultured cells by tardigrade-unique protein.</title>
        <authorList>
            <person name="Hashimoto T."/>
            <person name="Horikawa D.D."/>
            <person name="Saito Y."/>
            <person name="Kuwahara H."/>
            <person name="Kozuka-Hata H."/>
            <person name="Shin-I T."/>
            <person name="Minakuchi Y."/>
            <person name="Ohishi K."/>
            <person name="Motoyama A."/>
            <person name="Aizu T."/>
            <person name="Enomoto A."/>
            <person name="Kondo K."/>
            <person name="Tanaka S."/>
            <person name="Hara Y."/>
            <person name="Koshikawa S."/>
            <person name="Sagara H."/>
            <person name="Miura T."/>
            <person name="Yokobori S."/>
            <person name="Miyagawa K."/>
            <person name="Suzuki Y."/>
            <person name="Kubo T."/>
            <person name="Oyama M."/>
            <person name="Kohara Y."/>
            <person name="Fujiyama A."/>
            <person name="Arakawa K."/>
            <person name="Katayama T."/>
            <person name="Toyoda A."/>
            <person name="Kunieda T."/>
        </authorList>
    </citation>
    <scope>NUCLEOTIDE SEQUENCE [LARGE SCALE GENOMIC DNA]</scope>
    <source>
        <strain evidence="16 17">YOKOZUNA-1</strain>
    </source>
</reference>
<dbReference type="EMBL" id="BDGG01000008">
    <property type="protein sequence ID" value="GAV02723.1"/>
    <property type="molecule type" value="Genomic_DNA"/>
</dbReference>
<sequence length="965" mass="110223">MLTRARLLSARWTLTYCQSVLGRRPAGYLSVACTRSYQQSLSVKTRFRLAISAHRLLASSQAKRFISLSSAPRSKMTTSDKPQQQETADTKTEFTNKKAFERLPKTIVPSHYDLRIQPRLKDATFDGQVEIHVQVNESTNIVTVDCAEIEISEAAFIGHDGKEIPSKDKQILKEMERIRFEFGDKLPTGKGKLRFKYTGVLNDKLRGFYRNIYTVNGEERYGACTQFESCFARQCLPCWDEPAFKATFDVTLVVDKHIVALSNMPVKSEEPLEGDGAWKVVKYDTTPIMSTYLLALVVGEFDFLEDKTEDGIVVRVYTPLGKKEQGQFALDFAVKTLPYYREFFSVAYPLPKCDLIAIQNFAMGAMENWGCITFRETAVLVDPNNSSAAGRQRVALVVGHELAHMWFGNIVTMEWWTELWLNEGFASFVEHISVEKQFPDWKIWYQFVDDFFSSAMKLDALNSSHPIEVPVGHPDEVEEIFDAISYEKGASVIRMLFDFLGEEGFKAGLSNYLQEFEYKNATTKDLWRHFEQATGKPVSTIMSDWTMKKGYPVVAADLEYGKNGKATLKLSQKKFSLLDQGEQNLWSIPMTVQVLPTNERQGVGLVKQMFDKREDNFTLDNVQETQPVLINANLIGFYRVKYSDKMLQLLVPHISSGALAPLDRMGIQNDLMALVLSGDVSVPSLFELWRSAYKNHEKDPIVWQNILTHVGRFSALMAYTDSHDEYQQYSWEILVPLLRQIGWGSKEKQGHLESLLRESLVDRLVKSGHPETVKTAQELFEKYLNGDNGVPTEIRRAIFIAATAYGGKEGYEKLWSLYEKSELQEEKVKMLVALGWTQDTALHQKTLDSALSKQVRSQDVVYVLAGCAHDVDGRERTWQWIQKNWEALKESQHPSLFSRGLQSVFNNFASEEKAQELEEFLKSHKLEQGERAMEQAMETIRIQANWLKRDGDNGRKWLQAQTFSI</sequence>
<dbReference type="MEROPS" id="M01.010"/>
<dbReference type="InterPro" id="IPR001930">
    <property type="entry name" value="Peptidase_M1"/>
</dbReference>
<dbReference type="GO" id="GO:0005615">
    <property type="term" value="C:extracellular space"/>
    <property type="evidence" value="ECO:0007669"/>
    <property type="project" value="TreeGrafter"/>
</dbReference>
<dbReference type="OrthoDB" id="275509at2759"/>
<dbReference type="GO" id="GO:0042277">
    <property type="term" value="F:peptide binding"/>
    <property type="evidence" value="ECO:0007669"/>
    <property type="project" value="TreeGrafter"/>
</dbReference>
<feature type="site" description="Transition state stabilizer" evidence="10">
    <location>
        <position position="486"/>
    </location>
</feature>
<evidence type="ECO:0000256" key="7">
    <source>
        <dbReference type="ARBA" id="ARBA00023049"/>
    </source>
</evidence>
<dbReference type="PANTHER" id="PTHR11533">
    <property type="entry name" value="PROTEASE M1 ZINC METALLOPROTEASE"/>
    <property type="match status" value="1"/>
</dbReference>
<evidence type="ECO:0000259" key="14">
    <source>
        <dbReference type="Pfam" id="PF11838"/>
    </source>
</evidence>
<dbReference type="GO" id="GO:0016020">
    <property type="term" value="C:membrane"/>
    <property type="evidence" value="ECO:0007669"/>
    <property type="project" value="TreeGrafter"/>
</dbReference>
<dbReference type="SUPFAM" id="SSF63737">
    <property type="entry name" value="Leukotriene A4 hydrolase N-terminal domain"/>
    <property type="match status" value="1"/>
</dbReference>
<dbReference type="STRING" id="947166.A0A1D1VRB1"/>
<keyword evidence="7 11" id="KW-0482">Metalloprotease</keyword>
<dbReference type="InterPro" id="IPR014782">
    <property type="entry name" value="Peptidase_M1_dom"/>
</dbReference>
<dbReference type="Proteomes" id="UP000186922">
    <property type="component" value="Unassembled WGS sequence"/>
</dbReference>
<feature type="binding site" evidence="9">
    <location>
        <position position="423"/>
    </location>
    <ligand>
        <name>Zn(2+)</name>
        <dbReference type="ChEBI" id="CHEBI:29105"/>
        <note>catalytic</note>
    </ligand>
</feature>
<dbReference type="GO" id="GO:0070006">
    <property type="term" value="F:metalloaminopeptidase activity"/>
    <property type="evidence" value="ECO:0007669"/>
    <property type="project" value="TreeGrafter"/>
</dbReference>
<keyword evidence="4 9" id="KW-0479">Metal-binding</keyword>
<dbReference type="FunFam" id="1.25.50.20:FF:000002">
    <property type="entry name" value="Aminopeptidase"/>
    <property type="match status" value="1"/>
</dbReference>
<keyword evidence="3 11" id="KW-0645">Protease</keyword>
<evidence type="ECO:0000256" key="3">
    <source>
        <dbReference type="ARBA" id="ARBA00022670"/>
    </source>
</evidence>
<dbReference type="InterPro" id="IPR042097">
    <property type="entry name" value="Aminopeptidase_N-like_N_sf"/>
</dbReference>
<feature type="active site" description="Proton acceptor" evidence="8">
    <location>
        <position position="401"/>
    </location>
</feature>
<organism evidence="16 17">
    <name type="scientific">Ramazzottius varieornatus</name>
    <name type="common">Water bear</name>
    <name type="synonym">Tardigrade</name>
    <dbReference type="NCBI Taxonomy" id="947166"/>
    <lineage>
        <taxon>Eukaryota</taxon>
        <taxon>Metazoa</taxon>
        <taxon>Ecdysozoa</taxon>
        <taxon>Tardigrada</taxon>
        <taxon>Eutardigrada</taxon>
        <taxon>Parachela</taxon>
        <taxon>Hypsibioidea</taxon>
        <taxon>Ramazzottiidae</taxon>
        <taxon>Ramazzottius</taxon>
    </lineage>
</organism>
<dbReference type="Gene3D" id="1.10.390.10">
    <property type="entry name" value="Neutral Protease Domain 2"/>
    <property type="match status" value="1"/>
</dbReference>
<evidence type="ECO:0000256" key="10">
    <source>
        <dbReference type="PIRSR" id="PIRSR634016-4"/>
    </source>
</evidence>
<dbReference type="Gene3D" id="2.60.40.1910">
    <property type="match status" value="1"/>
</dbReference>
<feature type="region of interest" description="Disordered" evidence="12">
    <location>
        <begin position="71"/>
        <end position="92"/>
    </location>
</feature>
<accession>A0A1D1VRB1</accession>
<dbReference type="Gene3D" id="1.25.50.20">
    <property type="match status" value="1"/>
</dbReference>
<dbReference type="AlphaFoldDB" id="A0A1D1VRB1"/>
<evidence type="ECO:0000256" key="8">
    <source>
        <dbReference type="PIRSR" id="PIRSR634016-1"/>
    </source>
</evidence>
<dbReference type="FunFam" id="1.10.390.10:FF:000001">
    <property type="entry name" value="Aminopeptidase"/>
    <property type="match status" value="1"/>
</dbReference>
<dbReference type="GO" id="GO:0008270">
    <property type="term" value="F:zinc ion binding"/>
    <property type="evidence" value="ECO:0007669"/>
    <property type="project" value="UniProtKB-UniRule"/>
</dbReference>
<feature type="binding site" evidence="9">
    <location>
        <position position="400"/>
    </location>
    <ligand>
        <name>Zn(2+)</name>
        <dbReference type="ChEBI" id="CHEBI:29105"/>
        <note>catalytic</note>
    </ligand>
</feature>
<keyword evidence="2 11" id="KW-0031">Aminopeptidase</keyword>
<dbReference type="Pfam" id="PF11838">
    <property type="entry name" value="ERAP1_C"/>
    <property type="match status" value="1"/>
</dbReference>
<feature type="compositionally biased region" description="Polar residues" evidence="12">
    <location>
        <begin position="71"/>
        <end position="87"/>
    </location>
</feature>
<dbReference type="GO" id="GO:0005737">
    <property type="term" value="C:cytoplasm"/>
    <property type="evidence" value="ECO:0007669"/>
    <property type="project" value="TreeGrafter"/>
</dbReference>
<evidence type="ECO:0000256" key="9">
    <source>
        <dbReference type="PIRSR" id="PIRSR634016-3"/>
    </source>
</evidence>
<evidence type="ECO:0000313" key="16">
    <source>
        <dbReference type="EMBL" id="GAV02723.1"/>
    </source>
</evidence>
<evidence type="ECO:0000259" key="13">
    <source>
        <dbReference type="Pfam" id="PF01433"/>
    </source>
</evidence>
<name>A0A1D1VRB1_RAMVA</name>
<keyword evidence="17" id="KW-1185">Reference proteome</keyword>
<evidence type="ECO:0000259" key="15">
    <source>
        <dbReference type="Pfam" id="PF17900"/>
    </source>
</evidence>
<dbReference type="InterPro" id="IPR027268">
    <property type="entry name" value="Peptidase_M4/M1_CTD_sf"/>
</dbReference>
<dbReference type="PRINTS" id="PR00756">
    <property type="entry name" value="ALADIPTASE"/>
</dbReference>
<dbReference type="EC" id="3.4.11.-" evidence="11"/>
<keyword evidence="6 9" id="KW-0862">Zinc</keyword>
<dbReference type="InterPro" id="IPR050344">
    <property type="entry name" value="Peptidase_M1_aminopeptidases"/>
</dbReference>
<dbReference type="InterPro" id="IPR024571">
    <property type="entry name" value="ERAP1-like_C_dom"/>
</dbReference>
<evidence type="ECO:0000313" key="17">
    <source>
        <dbReference type="Proteomes" id="UP000186922"/>
    </source>
</evidence>
<evidence type="ECO:0000256" key="11">
    <source>
        <dbReference type="RuleBase" id="RU364040"/>
    </source>
</evidence>
<comment type="similarity">
    <text evidence="1 11">Belongs to the peptidase M1 family.</text>
</comment>
<evidence type="ECO:0000256" key="2">
    <source>
        <dbReference type="ARBA" id="ARBA00022438"/>
    </source>
</evidence>
<dbReference type="FunFam" id="2.60.40.1730:FF:000002">
    <property type="entry name" value="Aminopeptidase"/>
    <property type="match status" value="1"/>
</dbReference>
<feature type="domain" description="Peptidase M1 membrane alanine aminopeptidase" evidence="13">
    <location>
        <begin position="328"/>
        <end position="545"/>
    </location>
</feature>
<evidence type="ECO:0000256" key="4">
    <source>
        <dbReference type="ARBA" id="ARBA00022723"/>
    </source>
</evidence>
<dbReference type="Pfam" id="PF01433">
    <property type="entry name" value="Peptidase_M1"/>
    <property type="match status" value="1"/>
</dbReference>
<keyword evidence="5 11" id="KW-0378">Hydrolase</keyword>
<evidence type="ECO:0000256" key="5">
    <source>
        <dbReference type="ARBA" id="ARBA00022801"/>
    </source>
</evidence>